<dbReference type="Proteomes" id="UP000756132">
    <property type="component" value="Chromosome 11"/>
</dbReference>
<dbReference type="EMBL" id="CP090173">
    <property type="protein sequence ID" value="UJO23964.1"/>
    <property type="molecule type" value="Genomic_DNA"/>
</dbReference>
<keyword evidence="1" id="KW-0732">Signal</keyword>
<evidence type="ECO:0000256" key="1">
    <source>
        <dbReference type="SAM" id="SignalP"/>
    </source>
</evidence>
<dbReference type="GeneID" id="71992634"/>
<dbReference type="PANTHER" id="PTHR37574">
    <property type="entry name" value="LIPASE B"/>
    <property type="match status" value="1"/>
</dbReference>
<feature type="chain" id="PRO_5040226223" evidence="1">
    <location>
        <begin position="20"/>
        <end position="435"/>
    </location>
</feature>
<dbReference type="PANTHER" id="PTHR37574:SF1">
    <property type="entry name" value="LIPASE B"/>
    <property type="match status" value="1"/>
</dbReference>
<reference evidence="2" key="2">
    <citation type="journal article" date="2022" name="Microb. Genom.">
        <title>A chromosome-scale genome assembly of the tomato pathogen Cladosporium fulvum reveals a compartmentalized genome architecture and the presence of a dispensable chromosome.</title>
        <authorList>
            <person name="Zaccaron A.Z."/>
            <person name="Chen L.H."/>
            <person name="Samaras A."/>
            <person name="Stergiopoulos I."/>
        </authorList>
    </citation>
    <scope>NUCLEOTIDE SEQUENCE</scope>
    <source>
        <strain evidence="2">Race5_Kim</strain>
    </source>
</reference>
<accession>A0A9Q8UVG5</accession>
<dbReference type="RefSeq" id="XP_047768330.1">
    <property type="nucleotide sequence ID" value="XM_047911904.1"/>
</dbReference>
<dbReference type="SUPFAM" id="SSF53474">
    <property type="entry name" value="alpha/beta-Hydrolases"/>
    <property type="match status" value="1"/>
</dbReference>
<dbReference type="InterPro" id="IPR053228">
    <property type="entry name" value="Stereospecific_Lipase"/>
</dbReference>
<evidence type="ECO:0000313" key="2">
    <source>
        <dbReference type="EMBL" id="UJO23964.1"/>
    </source>
</evidence>
<evidence type="ECO:0000313" key="3">
    <source>
        <dbReference type="Proteomes" id="UP000756132"/>
    </source>
</evidence>
<keyword evidence="3" id="KW-1185">Reference proteome</keyword>
<reference evidence="2" key="1">
    <citation type="submission" date="2021-12" db="EMBL/GenBank/DDBJ databases">
        <authorList>
            <person name="Zaccaron A."/>
            <person name="Stergiopoulos I."/>
        </authorList>
    </citation>
    <scope>NUCLEOTIDE SEQUENCE</scope>
    <source>
        <strain evidence="2">Race5_Kim</strain>
    </source>
</reference>
<protein>
    <submittedName>
        <fullName evidence="2">Lipase B</fullName>
    </submittedName>
</protein>
<dbReference type="InterPro" id="IPR029058">
    <property type="entry name" value="AB_hydrolase_fold"/>
</dbReference>
<dbReference type="OrthoDB" id="4605274at2759"/>
<dbReference type="Gene3D" id="3.40.50.1820">
    <property type="entry name" value="alpha/beta hydrolase"/>
    <property type="match status" value="1"/>
</dbReference>
<dbReference type="AlphaFoldDB" id="A0A9Q8UVG5"/>
<sequence>MRPHGLLLAILSSVAVASSVKPEVDVDNNALLERRGLIGGLLKDLTLVTSTILPTTISAAIGSLSNIAALQPTSLIDLATNLVEAGLAADKLADVIDFVQGFAGEENSMNNTNEREPESSIYPLAGSEDAPYSIPEAQLRAAIHIPATFRYGDGVQPIVLVPGTGNTGYTSFAGNFIPLLVNSSVADPVWLNIPGYLNGDSQLNAEYVAYAINYISSITNQKIAVGAWSQGGFITQWATKYWPSIRSQITDIVAFSPDYKGTTISNLITNLDVPFPRSYYQQAFNSSFVSALRAGGGDSAYVPTTTVHSGLFDVIVQPQSGTEASAFLRDERGVGVSSHEVQEICSGQPAGGYYGHAGVLYNLITYALLVDALSHEGPGRVERISEDVCEDYLTAGLNLASLKLTENAIVLSAVTLLLEGGPPVTGEPTVRDYAL</sequence>
<name>A0A9Q8UVG5_PASFU</name>
<dbReference type="KEGG" id="ffu:CLAFUR5_12756"/>
<feature type="signal peptide" evidence="1">
    <location>
        <begin position="1"/>
        <end position="19"/>
    </location>
</feature>
<proteinExistence type="predicted"/>
<gene>
    <name evidence="2" type="ORF">CLAFUR5_12756</name>
</gene>
<organism evidence="2 3">
    <name type="scientific">Passalora fulva</name>
    <name type="common">Tomato leaf mold</name>
    <name type="synonym">Cladosporium fulvum</name>
    <dbReference type="NCBI Taxonomy" id="5499"/>
    <lineage>
        <taxon>Eukaryota</taxon>
        <taxon>Fungi</taxon>
        <taxon>Dikarya</taxon>
        <taxon>Ascomycota</taxon>
        <taxon>Pezizomycotina</taxon>
        <taxon>Dothideomycetes</taxon>
        <taxon>Dothideomycetidae</taxon>
        <taxon>Mycosphaerellales</taxon>
        <taxon>Mycosphaerellaceae</taxon>
        <taxon>Fulvia</taxon>
    </lineage>
</organism>